<evidence type="ECO:0000313" key="1">
    <source>
        <dbReference type="EMBL" id="CAG8845522.1"/>
    </source>
</evidence>
<comment type="caution">
    <text evidence="1">The sequence shown here is derived from an EMBL/GenBank/DDBJ whole genome shotgun (WGS) entry which is preliminary data.</text>
</comment>
<keyword evidence="2" id="KW-1185">Reference proteome</keyword>
<dbReference type="Proteomes" id="UP000789920">
    <property type="component" value="Unassembled WGS sequence"/>
</dbReference>
<name>A0ACA9ST80_9GLOM</name>
<sequence>CLYNANIVHHDLHEKNILVHDGKLMITDFGISKSLENNTKSIS</sequence>
<evidence type="ECO:0000313" key="2">
    <source>
        <dbReference type="Proteomes" id="UP000789920"/>
    </source>
</evidence>
<feature type="non-terminal residue" evidence="1">
    <location>
        <position position="43"/>
    </location>
</feature>
<protein>
    <submittedName>
        <fullName evidence="1">8315_t:CDS:1</fullName>
    </submittedName>
</protein>
<reference evidence="1" key="1">
    <citation type="submission" date="2021-06" db="EMBL/GenBank/DDBJ databases">
        <authorList>
            <person name="Kallberg Y."/>
            <person name="Tangrot J."/>
            <person name="Rosling A."/>
        </authorList>
    </citation>
    <scope>NUCLEOTIDE SEQUENCE</scope>
    <source>
        <strain evidence="1">MA461A</strain>
    </source>
</reference>
<accession>A0ACA9ST80</accession>
<dbReference type="EMBL" id="CAJVQC010147097">
    <property type="protein sequence ID" value="CAG8845522.1"/>
    <property type="molecule type" value="Genomic_DNA"/>
</dbReference>
<proteinExistence type="predicted"/>
<organism evidence="1 2">
    <name type="scientific">Racocetra persica</name>
    <dbReference type="NCBI Taxonomy" id="160502"/>
    <lineage>
        <taxon>Eukaryota</taxon>
        <taxon>Fungi</taxon>
        <taxon>Fungi incertae sedis</taxon>
        <taxon>Mucoromycota</taxon>
        <taxon>Glomeromycotina</taxon>
        <taxon>Glomeromycetes</taxon>
        <taxon>Diversisporales</taxon>
        <taxon>Gigasporaceae</taxon>
        <taxon>Racocetra</taxon>
    </lineage>
</organism>
<gene>
    <name evidence="1" type="ORF">RPERSI_LOCUS33705</name>
</gene>
<feature type="non-terminal residue" evidence="1">
    <location>
        <position position="1"/>
    </location>
</feature>